<organism evidence="2 3">
    <name type="scientific">Rufibacter radiotolerans</name>
    <dbReference type="NCBI Taxonomy" id="1379910"/>
    <lineage>
        <taxon>Bacteria</taxon>
        <taxon>Pseudomonadati</taxon>
        <taxon>Bacteroidota</taxon>
        <taxon>Cytophagia</taxon>
        <taxon>Cytophagales</taxon>
        <taxon>Hymenobacteraceae</taxon>
        <taxon>Rufibacter</taxon>
    </lineage>
</organism>
<dbReference type="STRING" id="1379910.TH63_01905"/>
<sequence>MYVLFRRDFRKFLLLLLCWGVALAAHAQFKKKDKDKEKPAPPAQTYRAEIESDSFDEDHWVQPLPDSTLLVITTKRNSWFGKNDFVLTRFDRHLKQVWQTKQEHKPYHDLFMVTAERGKVYLLFSTSSSSKKLLLYQVNTKTGGVTSSEHVLPSTYITINEIAAIDGQVFISGIEKFSLNMLHLNPAQEEIKILPAVFGMEEDLGEFRVDTLTRAVEFVVSESNGLRSRIQAKRMNTKGEVIGTYFIQPEVQQRVDNVLQAARLAPGDTLSKLLIGTFGYRTSIFSKGLYTSGLAGDIKYHDFNKLNHFFDYLGPGAQRRMKAKLARQEAKEKPLVLRYRMLLHPIMPHPQGYALVGEIYYPQYRGDNFNYFNYGRHMPYGMSPEPRRALDRAQGYRFSHVIACVFDKEGNLLWDNSYQLQNNTYPDLAPTVEAGVAPDGSISLLYPEDEFLWYKTLSPNTTYSDEEKVEVRVGAESEKMVSSNNEGISHWYGGNFVAFGFQRIKPAGGDGRTVFYLQNISFEQPAAAGEAAAVK</sequence>
<feature type="chain" id="PRO_5005210891" evidence="1">
    <location>
        <begin position="28"/>
        <end position="535"/>
    </location>
</feature>
<accession>A0A0H4VL86</accession>
<protein>
    <submittedName>
        <fullName evidence="2">Uncharacterized protein</fullName>
    </submittedName>
</protein>
<feature type="signal peptide" evidence="1">
    <location>
        <begin position="1"/>
        <end position="27"/>
    </location>
</feature>
<dbReference type="AlphaFoldDB" id="A0A0H4VL86"/>
<reference evidence="2 3" key="1">
    <citation type="submission" date="2015-01" db="EMBL/GenBank/DDBJ databases">
        <title>Rufibacter sp./DG31D/ whole genome sequencing.</title>
        <authorList>
            <person name="Kim M.K."/>
            <person name="Srinivasan S."/>
            <person name="Lee J.-J."/>
        </authorList>
    </citation>
    <scope>NUCLEOTIDE SEQUENCE [LARGE SCALE GENOMIC DNA]</scope>
    <source>
        <strain evidence="2 3">DG31D</strain>
    </source>
</reference>
<evidence type="ECO:0000313" key="3">
    <source>
        <dbReference type="Proteomes" id="UP000036458"/>
    </source>
</evidence>
<dbReference type="RefSeq" id="WP_048919439.1">
    <property type="nucleotide sequence ID" value="NZ_CP010777.1"/>
</dbReference>
<dbReference type="PATRIC" id="fig|1379910.4.peg.400"/>
<name>A0A0H4VL86_9BACT</name>
<dbReference type="EMBL" id="CP010777">
    <property type="protein sequence ID" value="AKQ44662.1"/>
    <property type="molecule type" value="Genomic_DNA"/>
</dbReference>
<proteinExistence type="predicted"/>
<dbReference type="Proteomes" id="UP000036458">
    <property type="component" value="Chromosome"/>
</dbReference>
<evidence type="ECO:0000256" key="1">
    <source>
        <dbReference type="SAM" id="SignalP"/>
    </source>
</evidence>
<evidence type="ECO:0000313" key="2">
    <source>
        <dbReference type="EMBL" id="AKQ44662.1"/>
    </source>
</evidence>
<keyword evidence="3" id="KW-1185">Reference proteome</keyword>
<keyword evidence="1" id="KW-0732">Signal</keyword>
<gene>
    <name evidence="2" type="ORF">TH63_01905</name>
</gene>
<dbReference type="KEGG" id="ruf:TH63_01905"/>